<evidence type="ECO:0000313" key="3">
    <source>
        <dbReference type="Proteomes" id="UP001162480"/>
    </source>
</evidence>
<feature type="transmembrane region" description="Helical" evidence="1">
    <location>
        <begin position="21"/>
        <end position="39"/>
    </location>
</feature>
<reference evidence="2" key="1">
    <citation type="submission" date="2023-08" db="EMBL/GenBank/DDBJ databases">
        <authorList>
            <person name="Alioto T."/>
            <person name="Alioto T."/>
            <person name="Gomez Garrido J."/>
        </authorList>
    </citation>
    <scope>NUCLEOTIDE SEQUENCE</scope>
</reference>
<keyword evidence="1" id="KW-0812">Transmembrane</keyword>
<keyword evidence="1" id="KW-0472">Membrane</keyword>
<gene>
    <name evidence="2" type="ORF">OCTVUL_1B025133</name>
</gene>
<organism evidence="2 3">
    <name type="scientific">Octopus vulgaris</name>
    <name type="common">Common octopus</name>
    <dbReference type="NCBI Taxonomy" id="6645"/>
    <lineage>
        <taxon>Eukaryota</taxon>
        <taxon>Metazoa</taxon>
        <taxon>Spiralia</taxon>
        <taxon>Lophotrochozoa</taxon>
        <taxon>Mollusca</taxon>
        <taxon>Cephalopoda</taxon>
        <taxon>Coleoidea</taxon>
        <taxon>Octopodiformes</taxon>
        <taxon>Octopoda</taxon>
        <taxon>Incirrata</taxon>
        <taxon>Octopodidae</taxon>
        <taxon>Octopus</taxon>
    </lineage>
</organism>
<keyword evidence="3" id="KW-1185">Reference proteome</keyword>
<dbReference type="EMBL" id="OX597819">
    <property type="protein sequence ID" value="CAI9724902.1"/>
    <property type="molecule type" value="Genomic_DNA"/>
</dbReference>
<keyword evidence="1" id="KW-1133">Transmembrane helix</keyword>
<accession>A0AA36B0Y0</accession>
<evidence type="ECO:0000313" key="2">
    <source>
        <dbReference type="EMBL" id="CAI9724902.1"/>
    </source>
</evidence>
<sequence length="125" mass="14477">MKTAIICEIVGLVTGEVHIQFISLLLFKIIVSSAAIVWLSCAQNSVNEYFQSEDTRQQQQRTVTVLCTNRKHRENTFNIFSRDSLNVSAMRSEECHCGLKITHNSKHRIYKYILFIGRHDIKKFS</sequence>
<proteinExistence type="predicted"/>
<protein>
    <submittedName>
        <fullName evidence="2">Uncharacterized protein</fullName>
    </submittedName>
</protein>
<dbReference type="AlphaFoldDB" id="A0AA36B0Y0"/>
<dbReference type="Proteomes" id="UP001162480">
    <property type="component" value="Chromosome 6"/>
</dbReference>
<name>A0AA36B0Y0_OCTVU</name>
<evidence type="ECO:0000256" key="1">
    <source>
        <dbReference type="SAM" id="Phobius"/>
    </source>
</evidence>